<dbReference type="InterPro" id="IPR001387">
    <property type="entry name" value="Cro/C1-type_HTH"/>
</dbReference>
<sequence length="113" mass="13303">MKNDDLLSRGYRLRDERKRLGIQTQEELAEILQVKKNSVVRYEKHSAPLDMDQLDRLEDRGFNIPFILWGTTEVNGSELSEQEQKLVQLYRQTREEMRGGLVSLAETYANQFK</sequence>
<dbReference type="RefSeq" id="WP_234622438.1">
    <property type="nucleotide sequence ID" value="NZ_JAHWXT010000001.1"/>
</dbReference>
<proteinExistence type="predicted"/>
<evidence type="ECO:0000313" key="3">
    <source>
        <dbReference type="Proteomes" id="UP000887320"/>
    </source>
</evidence>
<gene>
    <name evidence="2" type="ORF">KW868_00605</name>
</gene>
<dbReference type="EMBL" id="JAHWXT010000001">
    <property type="protein sequence ID" value="MCF0262976.1"/>
    <property type="molecule type" value="Genomic_DNA"/>
</dbReference>
<comment type="caution">
    <text evidence="2">The sequence shown here is derived from an EMBL/GenBank/DDBJ whole genome shotgun (WGS) entry which is preliminary data.</text>
</comment>
<protein>
    <submittedName>
        <fullName evidence="2">XRE family transcriptional regulator</fullName>
    </submittedName>
</protein>
<evidence type="ECO:0000259" key="1">
    <source>
        <dbReference type="PROSITE" id="PS50943"/>
    </source>
</evidence>
<dbReference type="InterPro" id="IPR010982">
    <property type="entry name" value="Lambda_DNA-bd_dom_sf"/>
</dbReference>
<evidence type="ECO:0000313" key="2">
    <source>
        <dbReference type="EMBL" id="MCF0262976.1"/>
    </source>
</evidence>
<accession>A0A8X8KDP2</accession>
<organism evidence="2 3">
    <name type="scientific">Acinetobacter guillouiae</name>
    <name type="common">Acinetobacter genomosp. 11</name>
    <dbReference type="NCBI Taxonomy" id="106649"/>
    <lineage>
        <taxon>Bacteria</taxon>
        <taxon>Pseudomonadati</taxon>
        <taxon>Pseudomonadota</taxon>
        <taxon>Gammaproteobacteria</taxon>
        <taxon>Moraxellales</taxon>
        <taxon>Moraxellaceae</taxon>
        <taxon>Acinetobacter</taxon>
    </lineage>
</organism>
<dbReference type="SMART" id="SM00530">
    <property type="entry name" value="HTH_XRE"/>
    <property type="match status" value="1"/>
</dbReference>
<name>A0A8X8KDP2_ACIGI</name>
<dbReference type="SUPFAM" id="SSF47413">
    <property type="entry name" value="lambda repressor-like DNA-binding domains"/>
    <property type="match status" value="1"/>
</dbReference>
<dbReference type="PROSITE" id="PS50943">
    <property type="entry name" value="HTH_CROC1"/>
    <property type="match status" value="1"/>
</dbReference>
<dbReference type="CDD" id="cd00093">
    <property type="entry name" value="HTH_XRE"/>
    <property type="match status" value="1"/>
</dbReference>
<reference evidence="2" key="1">
    <citation type="submission" date="2021-07" db="EMBL/GenBank/DDBJ databases">
        <authorList>
            <person name="Fernandez M."/>
            <person name="Pereira P."/>
            <person name="Torres Tejerizo G.A."/>
            <person name="Gonzalez P."/>
            <person name="Agostini E."/>
        </authorList>
    </citation>
    <scope>NUCLEOTIDE SEQUENCE</scope>
    <source>
        <strain evidence="2">SFC 500-1A</strain>
    </source>
</reference>
<feature type="domain" description="HTH cro/C1-type" evidence="1">
    <location>
        <begin position="13"/>
        <end position="44"/>
    </location>
</feature>
<dbReference type="GO" id="GO:0003677">
    <property type="term" value="F:DNA binding"/>
    <property type="evidence" value="ECO:0007669"/>
    <property type="project" value="InterPro"/>
</dbReference>
<dbReference type="AlphaFoldDB" id="A0A8X8KDP2"/>
<dbReference type="Proteomes" id="UP000887320">
    <property type="component" value="Unassembled WGS sequence"/>
</dbReference>
<dbReference type="Gene3D" id="1.10.260.40">
    <property type="entry name" value="lambda repressor-like DNA-binding domains"/>
    <property type="match status" value="1"/>
</dbReference>